<dbReference type="InterPro" id="IPR045865">
    <property type="entry name" value="ACT-like_dom_sf"/>
</dbReference>
<dbReference type="GO" id="GO:0006571">
    <property type="term" value="P:tyrosine biosynthetic process"/>
    <property type="evidence" value="ECO:0007669"/>
    <property type="project" value="UniProtKB-UniPathway"/>
</dbReference>
<proteinExistence type="inferred from homology"/>
<dbReference type="InterPro" id="IPR002912">
    <property type="entry name" value="ACT_dom"/>
</dbReference>
<dbReference type="SUPFAM" id="SSF48179">
    <property type="entry name" value="6-phosphogluconate dehydrogenase C-terminal domain-like"/>
    <property type="match status" value="1"/>
</dbReference>
<dbReference type="EMBL" id="PHEX01000037">
    <property type="protein sequence ID" value="PKQ28014.1"/>
    <property type="molecule type" value="Genomic_DNA"/>
</dbReference>
<keyword evidence="7" id="KW-0520">NAD</keyword>
<keyword evidence="6" id="KW-0560">Oxidoreductase</keyword>
<gene>
    <name evidence="12" type="ORF">CVT63_04910</name>
</gene>
<dbReference type="Gene3D" id="3.40.50.720">
    <property type="entry name" value="NAD(P)-binding Rossmann-like Domain"/>
    <property type="match status" value="1"/>
</dbReference>
<dbReference type="Pfam" id="PF20463">
    <property type="entry name" value="PDH_C"/>
    <property type="match status" value="1"/>
</dbReference>
<comment type="similarity">
    <text evidence="2">Belongs to the prephenate/arogenate dehydrogenase family.</text>
</comment>
<dbReference type="InterPro" id="IPR008927">
    <property type="entry name" value="6-PGluconate_DH-like_C_sf"/>
</dbReference>
<dbReference type="InterPro" id="IPR046825">
    <property type="entry name" value="PDH_C"/>
</dbReference>
<dbReference type="PANTHER" id="PTHR21363">
    <property type="entry name" value="PREPHENATE DEHYDROGENASE"/>
    <property type="match status" value="1"/>
</dbReference>
<dbReference type="InterPro" id="IPR036291">
    <property type="entry name" value="NAD(P)-bd_dom_sf"/>
</dbReference>
<dbReference type="GO" id="GO:0004665">
    <property type="term" value="F:prephenate dehydrogenase (NADP+) activity"/>
    <property type="evidence" value="ECO:0007669"/>
    <property type="project" value="InterPro"/>
</dbReference>
<dbReference type="Pfam" id="PF02153">
    <property type="entry name" value="PDH_N"/>
    <property type="match status" value="1"/>
</dbReference>
<comment type="pathway">
    <text evidence="1">Amino-acid biosynthesis; L-tyrosine biosynthesis; (4-hydroxyphenyl)pyruvate from prephenate (NAD(+) route): step 1/1.</text>
</comment>
<evidence type="ECO:0000256" key="8">
    <source>
        <dbReference type="ARBA" id="ARBA00023141"/>
    </source>
</evidence>
<keyword evidence="8" id="KW-0057">Aromatic amino acid biosynthesis</keyword>
<feature type="domain" description="ACT" evidence="11">
    <location>
        <begin position="300"/>
        <end position="370"/>
    </location>
</feature>
<accession>A0A2N3G601</accession>
<dbReference type="SUPFAM" id="SSF55021">
    <property type="entry name" value="ACT-like"/>
    <property type="match status" value="1"/>
</dbReference>
<dbReference type="InterPro" id="IPR046826">
    <property type="entry name" value="PDH_N"/>
</dbReference>
<dbReference type="EC" id="1.3.1.12" evidence="3"/>
<dbReference type="FunFam" id="3.40.50.720:FF:000208">
    <property type="entry name" value="Prephenate dehydrogenase"/>
    <property type="match status" value="1"/>
</dbReference>
<evidence type="ECO:0000256" key="3">
    <source>
        <dbReference type="ARBA" id="ARBA00012068"/>
    </source>
</evidence>
<dbReference type="GO" id="GO:0070403">
    <property type="term" value="F:NAD+ binding"/>
    <property type="evidence" value="ECO:0007669"/>
    <property type="project" value="InterPro"/>
</dbReference>
<dbReference type="PANTHER" id="PTHR21363:SF0">
    <property type="entry name" value="PREPHENATE DEHYDROGENASE [NADP(+)]"/>
    <property type="match status" value="1"/>
</dbReference>
<dbReference type="Proteomes" id="UP000233654">
    <property type="component" value="Unassembled WGS sequence"/>
</dbReference>
<evidence type="ECO:0000259" key="10">
    <source>
        <dbReference type="PROSITE" id="PS51176"/>
    </source>
</evidence>
<dbReference type="InterPro" id="IPR003099">
    <property type="entry name" value="Prephen_DH"/>
</dbReference>
<evidence type="ECO:0000256" key="4">
    <source>
        <dbReference type="ARBA" id="ARBA00016891"/>
    </source>
</evidence>
<dbReference type="SUPFAM" id="SSF51735">
    <property type="entry name" value="NAD(P)-binding Rossmann-fold domains"/>
    <property type="match status" value="1"/>
</dbReference>
<dbReference type="GO" id="GO:0008977">
    <property type="term" value="F:prephenate dehydrogenase (NAD+) activity"/>
    <property type="evidence" value="ECO:0007669"/>
    <property type="project" value="UniProtKB-EC"/>
</dbReference>
<keyword evidence="8" id="KW-0028">Amino-acid biosynthesis</keyword>
<evidence type="ECO:0000313" key="13">
    <source>
        <dbReference type="Proteomes" id="UP000233654"/>
    </source>
</evidence>
<dbReference type="UniPathway" id="UPA00122">
    <property type="reaction ID" value="UER00961"/>
</dbReference>
<evidence type="ECO:0000256" key="5">
    <source>
        <dbReference type="ARBA" id="ARBA00022498"/>
    </source>
</evidence>
<evidence type="ECO:0000256" key="7">
    <source>
        <dbReference type="ARBA" id="ARBA00023027"/>
    </source>
</evidence>
<evidence type="ECO:0000256" key="2">
    <source>
        <dbReference type="ARBA" id="ARBA00007964"/>
    </source>
</evidence>
<comment type="caution">
    <text evidence="12">The sequence shown here is derived from an EMBL/GenBank/DDBJ whole genome shotgun (WGS) entry which is preliminary data.</text>
</comment>
<keyword evidence="5" id="KW-0827">Tyrosine biosynthesis</keyword>
<organism evidence="12 13">
    <name type="scientific">Candidatus Anoxymicrobium japonicum</name>
    <dbReference type="NCBI Taxonomy" id="2013648"/>
    <lineage>
        <taxon>Bacteria</taxon>
        <taxon>Bacillati</taxon>
        <taxon>Actinomycetota</taxon>
        <taxon>Candidatus Geothermincolia</taxon>
        <taxon>Candidatus Geothermincolales</taxon>
        <taxon>Candidatus Anoxymicrobiaceae</taxon>
        <taxon>Candidatus Anoxymicrobium</taxon>
    </lineage>
</organism>
<comment type="catalytic activity">
    <reaction evidence="9">
        <text>prephenate + NAD(+) = 3-(4-hydroxyphenyl)pyruvate + CO2 + NADH</text>
        <dbReference type="Rhea" id="RHEA:13869"/>
        <dbReference type="ChEBI" id="CHEBI:16526"/>
        <dbReference type="ChEBI" id="CHEBI:29934"/>
        <dbReference type="ChEBI" id="CHEBI:36242"/>
        <dbReference type="ChEBI" id="CHEBI:57540"/>
        <dbReference type="ChEBI" id="CHEBI:57945"/>
        <dbReference type="EC" id="1.3.1.12"/>
    </reaction>
</comment>
<reference evidence="12 13" key="1">
    <citation type="journal article" date="2017" name="ISME J.">
        <title>Potential for microbial H2 and metal transformations associated with novel bacteria and archaea in deep terrestrial subsurface sediments.</title>
        <authorList>
            <person name="Hernsdorf A.W."/>
            <person name="Amano Y."/>
            <person name="Miyakawa K."/>
            <person name="Ise K."/>
            <person name="Suzuki Y."/>
            <person name="Anantharaman K."/>
            <person name="Probst A."/>
            <person name="Burstein D."/>
            <person name="Thomas B.C."/>
            <person name="Banfield J.F."/>
        </authorList>
    </citation>
    <scope>NUCLEOTIDE SEQUENCE [LARGE SCALE GENOMIC DNA]</scope>
    <source>
        <strain evidence="12">HGW-Actinobacteria-3</strain>
    </source>
</reference>
<dbReference type="PROSITE" id="PS51176">
    <property type="entry name" value="PDH_ADH"/>
    <property type="match status" value="1"/>
</dbReference>
<dbReference type="InterPro" id="IPR050812">
    <property type="entry name" value="Preph/Arog_dehydrog"/>
</dbReference>
<evidence type="ECO:0000313" key="12">
    <source>
        <dbReference type="EMBL" id="PKQ28014.1"/>
    </source>
</evidence>
<dbReference type="PROSITE" id="PS51671">
    <property type="entry name" value="ACT"/>
    <property type="match status" value="1"/>
</dbReference>
<dbReference type="AlphaFoldDB" id="A0A2N3G601"/>
<sequence length="370" mass="39365">MANFVFEKIAILGTGLMGGSLAMALKACEVVGEVVAYDISNDARNAARELGVADRVEDRSEDAVRGSGAIFLATPIGAMAGALKAAAPALMKGAVISDLASVKIGVISAIEAVLPAGAHYVGGHPMTGSERSGVSNARADLFRDRCYVLTPTDTTDLDSYQKLHTVLTEIGARVISMDPESHDRAMATISHVPHLLSLLMMNMAAREKEQMNNIYTLAAGGFRDMTRVAASNPRMWLDIVSVNRDFIIEELKRFASSVDVLVDILQKNDRDAVLALFVDACAAREELSMKPGVEKAELFTISLPVPDELGVISKIATAVGALGINIEDIGIAHPLEGAMGILTLKVLGAERAREVTLKLESMGYNVSSEQ</sequence>
<evidence type="ECO:0000259" key="11">
    <source>
        <dbReference type="PROSITE" id="PS51671"/>
    </source>
</evidence>
<evidence type="ECO:0000256" key="6">
    <source>
        <dbReference type="ARBA" id="ARBA00023002"/>
    </source>
</evidence>
<evidence type="ECO:0000256" key="1">
    <source>
        <dbReference type="ARBA" id="ARBA00005067"/>
    </source>
</evidence>
<feature type="domain" description="Prephenate/arogenate dehydrogenase" evidence="10">
    <location>
        <begin position="7"/>
        <end position="295"/>
    </location>
</feature>
<name>A0A2N3G601_9ACTN</name>
<evidence type="ECO:0000256" key="9">
    <source>
        <dbReference type="ARBA" id="ARBA00049260"/>
    </source>
</evidence>
<dbReference type="Gene3D" id="1.10.3660.10">
    <property type="entry name" value="6-phosphogluconate dehydrogenase C-terminal like domain"/>
    <property type="match status" value="1"/>
</dbReference>
<protein>
    <recommendedName>
        <fullName evidence="4">Prephenate dehydrogenase</fullName>
        <ecNumber evidence="3">1.3.1.12</ecNumber>
    </recommendedName>
</protein>